<dbReference type="GO" id="GO:0046854">
    <property type="term" value="P:phosphatidylinositol phosphate biosynthetic process"/>
    <property type="evidence" value="ECO:0007669"/>
    <property type="project" value="InterPro"/>
</dbReference>
<dbReference type="GO" id="GO:0046872">
    <property type="term" value="F:metal ion binding"/>
    <property type="evidence" value="ECO:0007669"/>
    <property type="project" value="UniProtKB-KW"/>
</dbReference>
<keyword evidence="6" id="KW-0378">Hydrolase</keyword>
<dbReference type="PROSITE" id="PS00630">
    <property type="entry name" value="IMP_2"/>
    <property type="match status" value="1"/>
</dbReference>
<evidence type="ECO:0000256" key="13">
    <source>
        <dbReference type="ARBA" id="ARBA00044479"/>
    </source>
</evidence>
<protein>
    <recommendedName>
        <fullName evidence="8">3'(2'),5'-bisphosphate nucleotidase 1</fullName>
        <ecNumber evidence="15">3.1.3.57</ecNumber>
        <ecNumber evidence="3">3.1.3.7</ecNumber>
    </recommendedName>
    <alternativeName>
        <fullName evidence="16">3'-phosphoadenosine 5'-phosphate phosphatase</fullName>
    </alternativeName>
    <alternativeName>
        <fullName evidence="9">Bisphosphate 3'-nucleotidase 1</fullName>
    </alternativeName>
    <alternativeName>
        <fullName evidence="17">Inositol-polyphosphate 1-phosphatase</fullName>
    </alternativeName>
</protein>
<dbReference type="Proteomes" id="UP000580250">
    <property type="component" value="Unassembled WGS sequence"/>
</dbReference>
<reference evidence="19 20" key="1">
    <citation type="submission" date="2020-08" db="EMBL/GenBank/DDBJ databases">
        <authorList>
            <person name="Koutsovoulos G."/>
            <person name="Danchin GJ E."/>
        </authorList>
    </citation>
    <scope>NUCLEOTIDE SEQUENCE [LARGE SCALE GENOMIC DNA]</scope>
</reference>
<dbReference type="EC" id="3.1.3.7" evidence="3"/>
<dbReference type="PRINTS" id="PR00377">
    <property type="entry name" value="IMPHPHTASES"/>
</dbReference>
<dbReference type="SUPFAM" id="SSF56655">
    <property type="entry name" value="Carbohydrate phosphatase"/>
    <property type="match status" value="1"/>
</dbReference>
<dbReference type="InterPro" id="IPR050725">
    <property type="entry name" value="CysQ/Inositol_MonoPase"/>
</dbReference>
<evidence type="ECO:0000256" key="2">
    <source>
        <dbReference type="ARBA" id="ARBA00009759"/>
    </source>
</evidence>
<evidence type="ECO:0000256" key="1">
    <source>
        <dbReference type="ARBA" id="ARBA00001946"/>
    </source>
</evidence>
<evidence type="ECO:0000256" key="9">
    <source>
        <dbReference type="ARBA" id="ARBA00041815"/>
    </source>
</evidence>
<dbReference type="GO" id="GO:0008441">
    <property type="term" value="F:3'(2'),5'-bisphosphate nucleotidase activity"/>
    <property type="evidence" value="ECO:0007669"/>
    <property type="project" value="UniProtKB-EC"/>
</dbReference>
<evidence type="ECO:0000313" key="19">
    <source>
        <dbReference type="EMBL" id="CAD2158092.1"/>
    </source>
</evidence>
<comment type="cofactor">
    <cofactor evidence="1 18">
        <name>Mg(2+)</name>
        <dbReference type="ChEBI" id="CHEBI:18420"/>
    </cofactor>
</comment>
<name>A0A6V7UJX7_MELEN</name>
<dbReference type="GO" id="GO:0005737">
    <property type="term" value="C:cytoplasm"/>
    <property type="evidence" value="ECO:0007669"/>
    <property type="project" value="UniProtKB-ARBA"/>
</dbReference>
<dbReference type="Gene3D" id="3.40.190.80">
    <property type="match status" value="1"/>
</dbReference>
<feature type="binding site" evidence="18">
    <location>
        <position position="87"/>
    </location>
    <ligand>
        <name>Mg(2+)</name>
        <dbReference type="ChEBI" id="CHEBI:18420"/>
        <label>1</label>
        <note>catalytic</note>
    </ligand>
</feature>
<comment type="catalytic activity">
    <reaction evidence="13">
        <text>adenosine 3',5'-bisphosphate + H2O = AMP + phosphate</text>
        <dbReference type="Rhea" id="RHEA:10040"/>
        <dbReference type="ChEBI" id="CHEBI:15377"/>
        <dbReference type="ChEBI" id="CHEBI:43474"/>
        <dbReference type="ChEBI" id="CHEBI:58343"/>
        <dbReference type="ChEBI" id="CHEBI:456215"/>
        <dbReference type="EC" id="3.1.3.7"/>
    </reaction>
    <physiologicalReaction direction="left-to-right" evidence="13">
        <dbReference type="Rhea" id="RHEA:10041"/>
    </physiologicalReaction>
</comment>
<keyword evidence="4" id="KW-0452">Lithium</keyword>
<evidence type="ECO:0000256" key="7">
    <source>
        <dbReference type="ARBA" id="ARBA00022842"/>
    </source>
</evidence>
<dbReference type="PROSITE" id="PS00629">
    <property type="entry name" value="IMP_1"/>
    <property type="match status" value="1"/>
</dbReference>
<sequence>MNQSFDIQEMWKNSCLLTRLVAVSLNASESAGTIIKCVMTSGDLKIVDKNLDGLKKDLQTEADRSAQAAIEMKLISAFGNKLQIVGEEELPLSYSQTSQDEHRGFELSESMRKVLLVDKCVQEDLRSLNIEDLTVWVDPLDGTSEFVRAQNDPKQVTVLIGITYKGRPIAGVIHQPYYNLLSDPKVGRSIWGIKGVGVFGINTCKESPPSGPFAVTTASHSNELVDTALKALQEKILIREFRRVGGAGFKVLCCLEGAAAYVFASGGCKKWDTAAPEAVLTAAGGTLTDISGFPLLYEKNGQMQNSHGVLATASWINHQTFVSVIPQHVKDSLFQRG</sequence>
<evidence type="ECO:0000256" key="12">
    <source>
        <dbReference type="ARBA" id="ARBA00044478"/>
    </source>
</evidence>
<feature type="binding site" evidence="18">
    <location>
        <position position="140"/>
    </location>
    <ligand>
        <name>Mg(2+)</name>
        <dbReference type="ChEBI" id="CHEBI:18420"/>
        <label>1</label>
        <note>catalytic</note>
    </ligand>
</feature>
<dbReference type="FunFam" id="3.30.540.10:FF:000012">
    <property type="entry name" value="Blast:Putative inositol monophosphatase 3"/>
    <property type="match status" value="1"/>
</dbReference>
<comment type="catalytic activity">
    <reaction evidence="11">
        <text>adenosine 2',5'-bisphosphate + H2O = AMP + phosphate</text>
        <dbReference type="Rhea" id="RHEA:77643"/>
        <dbReference type="ChEBI" id="CHEBI:15377"/>
        <dbReference type="ChEBI" id="CHEBI:43474"/>
        <dbReference type="ChEBI" id="CHEBI:194156"/>
        <dbReference type="ChEBI" id="CHEBI:456215"/>
        <dbReference type="EC" id="3.1.3.7"/>
    </reaction>
    <physiologicalReaction direction="left-to-right" evidence="11">
        <dbReference type="Rhea" id="RHEA:77644"/>
    </physiologicalReaction>
</comment>
<comment type="catalytic activity">
    <reaction evidence="10">
        <text>1D-myo-inositol 1,3,4-trisphosphate + H2O = 1D-myo-inositol 3,4-bisphosphate + phosphate</text>
        <dbReference type="Rhea" id="RHEA:70319"/>
        <dbReference type="ChEBI" id="CHEBI:15377"/>
        <dbReference type="ChEBI" id="CHEBI:43474"/>
        <dbReference type="ChEBI" id="CHEBI:58414"/>
        <dbReference type="ChEBI" id="CHEBI:83241"/>
    </reaction>
    <physiologicalReaction direction="left-to-right" evidence="10">
        <dbReference type="Rhea" id="RHEA:70320"/>
    </physiologicalReaction>
</comment>
<evidence type="ECO:0000256" key="18">
    <source>
        <dbReference type="PIRSR" id="PIRSR600760-2"/>
    </source>
</evidence>
<dbReference type="EC" id="3.1.3.57" evidence="15"/>
<comment type="catalytic activity">
    <reaction evidence="14">
        <text>3'-phosphoadenylyl sulfate + H2O = adenosine 5'-phosphosulfate + phosphate</text>
        <dbReference type="Rhea" id="RHEA:77639"/>
        <dbReference type="ChEBI" id="CHEBI:15377"/>
        <dbReference type="ChEBI" id="CHEBI:43474"/>
        <dbReference type="ChEBI" id="CHEBI:58243"/>
        <dbReference type="ChEBI" id="CHEBI:58339"/>
        <dbReference type="EC" id="3.1.3.7"/>
    </reaction>
    <physiologicalReaction direction="left-to-right" evidence="14">
        <dbReference type="Rhea" id="RHEA:77640"/>
    </physiologicalReaction>
</comment>
<comment type="caution">
    <text evidence="19">The sequence shown here is derived from an EMBL/GenBank/DDBJ whole genome shotgun (WGS) entry which is preliminary data.</text>
</comment>
<dbReference type="GO" id="GO:0004441">
    <property type="term" value="F:inositol-1,4-bisphosphate 1-phosphatase activity"/>
    <property type="evidence" value="ECO:0007669"/>
    <property type="project" value="UniProtKB-EC"/>
</dbReference>
<evidence type="ECO:0000256" key="3">
    <source>
        <dbReference type="ARBA" id="ARBA00012633"/>
    </source>
</evidence>
<evidence type="ECO:0000256" key="10">
    <source>
        <dbReference type="ARBA" id="ARBA00044465"/>
    </source>
</evidence>
<feature type="binding site" evidence="18">
    <location>
        <position position="272"/>
    </location>
    <ligand>
        <name>Mg(2+)</name>
        <dbReference type="ChEBI" id="CHEBI:18420"/>
        <label>1</label>
        <note>catalytic</note>
    </ligand>
</feature>
<evidence type="ECO:0000256" key="14">
    <source>
        <dbReference type="ARBA" id="ARBA00044484"/>
    </source>
</evidence>
<feature type="binding site" evidence="18">
    <location>
        <position position="138"/>
    </location>
    <ligand>
        <name>Mg(2+)</name>
        <dbReference type="ChEBI" id="CHEBI:18420"/>
        <label>1</label>
        <note>catalytic</note>
    </ligand>
</feature>
<gene>
    <name evidence="19" type="ORF">MENT_LOCUS12969</name>
</gene>
<organism evidence="19 20">
    <name type="scientific">Meloidogyne enterolobii</name>
    <name type="common">Root-knot nematode worm</name>
    <name type="synonym">Meloidogyne mayaguensis</name>
    <dbReference type="NCBI Taxonomy" id="390850"/>
    <lineage>
        <taxon>Eukaryota</taxon>
        <taxon>Metazoa</taxon>
        <taxon>Ecdysozoa</taxon>
        <taxon>Nematoda</taxon>
        <taxon>Chromadorea</taxon>
        <taxon>Rhabditida</taxon>
        <taxon>Tylenchina</taxon>
        <taxon>Tylenchomorpha</taxon>
        <taxon>Tylenchoidea</taxon>
        <taxon>Meloidogynidae</taxon>
        <taxon>Meloidogyninae</taxon>
        <taxon>Meloidogyne</taxon>
    </lineage>
</organism>
<feature type="binding site" evidence="18">
    <location>
        <position position="141"/>
    </location>
    <ligand>
        <name>Mg(2+)</name>
        <dbReference type="ChEBI" id="CHEBI:18420"/>
        <label>1</label>
        <note>catalytic</note>
    </ligand>
</feature>
<evidence type="ECO:0000313" key="20">
    <source>
        <dbReference type="Proteomes" id="UP000580250"/>
    </source>
</evidence>
<dbReference type="InterPro" id="IPR020583">
    <property type="entry name" value="Inositol_monoP_metal-BS"/>
</dbReference>
<dbReference type="PANTHER" id="PTHR43028">
    <property type="entry name" value="3'(2'),5'-BISPHOSPHATE NUCLEOTIDASE 1"/>
    <property type="match status" value="1"/>
</dbReference>
<dbReference type="FunFam" id="3.40.190.80:FF:000006">
    <property type="entry name" value="Bisphosphate nucleotidase 1"/>
    <property type="match status" value="1"/>
</dbReference>
<dbReference type="OrthoDB" id="411145at2759"/>
<proteinExistence type="inferred from homology"/>
<dbReference type="AlphaFoldDB" id="A0A6V7UJX7"/>
<dbReference type="Pfam" id="PF00459">
    <property type="entry name" value="Inositol_P"/>
    <property type="match status" value="1"/>
</dbReference>
<evidence type="ECO:0000256" key="15">
    <source>
        <dbReference type="ARBA" id="ARBA00044519"/>
    </source>
</evidence>
<dbReference type="InterPro" id="IPR020550">
    <property type="entry name" value="Inositol_monophosphatase_CS"/>
</dbReference>
<dbReference type="PANTHER" id="PTHR43028:SF5">
    <property type="entry name" value="3'(2'),5'-BISPHOSPHATE NUCLEOTIDASE 1"/>
    <property type="match status" value="1"/>
</dbReference>
<evidence type="ECO:0000256" key="6">
    <source>
        <dbReference type="ARBA" id="ARBA00022801"/>
    </source>
</evidence>
<evidence type="ECO:0000256" key="16">
    <source>
        <dbReference type="ARBA" id="ARBA00044544"/>
    </source>
</evidence>
<comment type="catalytic activity">
    <reaction evidence="12">
        <text>1D-myo-inositol 1,4-bisphosphate + H2O = 1D-myo-inositol 4-phosphate + phosphate</text>
        <dbReference type="Rhea" id="RHEA:15553"/>
        <dbReference type="ChEBI" id="CHEBI:15377"/>
        <dbReference type="ChEBI" id="CHEBI:43474"/>
        <dbReference type="ChEBI" id="CHEBI:58282"/>
        <dbReference type="ChEBI" id="CHEBI:58469"/>
        <dbReference type="EC" id="3.1.3.57"/>
    </reaction>
    <physiologicalReaction direction="left-to-right" evidence="12">
        <dbReference type="Rhea" id="RHEA:15554"/>
    </physiologicalReaction>
</comment>
<accession>A0A6V7UJX7</accession>
<evidence type="ECO:0000256" key="8">
    <source>
        <dbReference type="ARBA" id="ARBA00040342"/>
    </source>
</evidence>
<evidence type="ECO:0000256" key="17">
    <source>
        <dbReference type="ARBA" id="ARBA00044554"/>
    </source>
</evidence>
<keyword evidence="5 18" id="KW-0479">Metal-binding</keyword>
<evidence type="ECO:0000256" key="5">
    <source>
        <dbReference type="ARBA" id="ARBA00022723"/>
    </source>
</evidence>
<dbReference type="Gene3D" id="3.30.540.10">
    <property type="entry name" value="Fructose-1,6-Bisphosphatase, subunit A, domain 1"/>
    <property type="match status" value="1"/>
</dbReference>
<keyword evidence="7 18" id="KW-0460">Magnesium</keyword>
<evidence type="ECO:0000256" key="11">
    <source>
        <dbReference type="ARBA" id="ARBA00044466"/>
    </source>
</evidence>
<dbReference type="EMBL" id="CAJEWN010000069">
    <property type="protein sequence ID" value="CAD2158092.1"/>
    <property type="molecule type" value="Genomic_DNA"/>
</dbReference>
<evidence type="ECO:0000256" key="4">
    <source>
        <dbReference type="ARBA" id="ARBA00022671"/>
    </source>
</evidence>
<dbReference type="InterPro" id="IPR000760">
    <property type="entry name" value="Inositol_monophosphatase-like"/>
</dbReference>
<comment type="similarity">
    <text evidence="2">Belongs to the inositol monophosphatase superfamily.</text>
</comment>